<gene>
    <name evidence="1" type="ORF">GR170_10125</name>
</gene>
<dbReference type="Proteomes" id="UP000477911">
    <property type="component" value="Unassembled WGS sequence"/>
</dbReference>
<evidence type="ECO:0000313" key="1">
    <source>
        <dbReference type="EMBL" id="MXN18193.1"/>
    </source>
</evidence>
<comment type="caution">
    <text evidence="1">The sequence shown here is derived from an EMBL/GenBank/DDBJ whole genome shotgun (WGS) entry which is preliminary data.</text>
</comment>
<organism evidence="1 2">
    <name type="scientific">Pseudooceanicola albus</name>
    <dbReference type="NCBI Taxonomy" id="2692189"/>
    <lineage>
        <taxon>Bacteria</taxon>
        <taxon>Pseudomonadati</taxon>
        <taxon>Pseudomonadota</taxon>
        <taxon>Alphaproteobacteria</taxon>
        <taxon>Rhodobacterales</taxon>
        <taxon>Paracoccaceae</taxon>
        <taxon>Pseudooceanicola</taxon>
    </lineage>
</organism>
<dbReference type="AlphaFoldDB" id="A0A6L7G696"/>
<protein>
    <submittedName>
        <fullName evidence="1">Uncharacterized protein</fullName>
    </submittedName>
</protein>
<dbReference type="EMBL" id="WUMU01000007">
    <property type="protein sequence ID" value="MXN18193.1"/>
    <property type="molecule type" value="Genomic_DNA"/>
</dbReference>
<keyword evidence="2" id="KW-1185">Reference proteome</keyword>
<sequence length="233" mass="23280">MTLSPARSGRRQPALRLRTAPVLLALGGAAALPGCMMKSAAMATSAAFSSASGAVGSAVTAGVGMAGSASAASAPGIGEGALQLTQAEAAAVALQASLSDMAEGVETCLQSLGGGGVVENAVSKGWVLTQTAAQGQSAGRQIRKNTLRGTIMPNRSCSFRTGAVAASMATSKVQSLLDEKFSGRYRKGSPYGRKGPCDGYTVDLGAERAWIFFTAENGDVCTGSGAGVTVQKL</sequence>
<name>A0A6L7G696_9RHOB</name>
<dbReference type="RefSeq" id="WP_160894250.1">
    <property type="nucleotide sequence ID" value="NZ_WUMU01000007.1"/>
</dbReference>
<proteinExistence type="predicted"/>
<evidence type="ECO:0000313" key="2">
    <source>
        <dbReference type="Proteomes" id="UP000477911"/>
    </source>
</evidence>
<reference evidence="1 2" key="1">
    <citation type="submission" date="2019-12" db="EMBL/GenBank/DDBJ databases">
        <authorList>
            <person name="Li M."/>
        </authorList>
    </citation>
    <scope>NUCLEOTIDE SEQUENCE [LARGE SCALE GENOMIC DNA]</scope>
    <source>
        <strain evidence="1 2">GBMRC 2024</strain>
    </source>
</reference>
<accession>A0A6L7G696</accession>